<dbReference type="Proteomes" id="UP001151760">
    <property type="component" value="Unassembled WGS sequence"/>
</dbReference>
<comment type="caution">
    <text evidence="1">The sequence shown here is derived from an EMBL/GenBank/DDBJ whole genome shotgun (WGS) entry which is preliminary data.</text>
</comment>
<keyword evidence="2" id="KW-1185">Reference proteome</keyword>
<accession>A0ABQ5H281</accession>
<reference evidence="1" key="2">
    <citation type="submission" date="2022-01" db="EMBL/GenBank/DDBJ databases">
        <authorList>
            <person name="Yamashiro T."/>
            <person name="Shiraishi A."/>
            <person name="Satake H."/>
            <person name="Nakayama K."/>
        </authorList>
    </citation>
    <scope>NUCLEOTIDE SEQUENCE</scope>
</reference>
<proteinExistence type="predicted"/>
<name>A0ABQ5H281_9ASTR</name>
<reference evidence="1" key="1">
    <citation type="journal article" date="2022" name="Int. J. Mol. Sci.">
        <title>Draft Genome of Tanacetum Coccineum: Genomic Comparison of Closely Related Tanacetum-Family Plants.</title>
        <authorList>
            <person name="Yamashiro T."/>
            <person name="Shiraishi A."/>
            <person name="Nakayama K."/>
            <person name="Satake H."/>
        </authorList>
    </citation>
    <scope>NUCLEOTIDE SEQUENCE</scope>
</reference>
<sequence length="130" mass="13137">MVVEIIGLVIFGLKDYVLVTLGGGVGGGGSGSVIIGSGVVLSGVYVSGVFGEELCIGVVVVGVDDCCGDDEVEEMGVGVLEGFDVEGGGEGYEWNSCEIGIVGVIRSGCFGFENGNCVSSKKTFLLVMVL</sequence>
<evidence type="ECO:0000313" key="1">
    <source>
        <dbReference type="EMBL" id="GJT82007.1"/>
    </source>
</evidence>
<evidence type="ECO:0000313" key="2">
    <source>
        <dbReference type="Proteomes" id="UP001151760"/>
    </source>
</evidence>
<dbReference type="EMBL" id="BQNB010019128">
    <property type="protein sequence ID" value="GJT82007.1"/>
    <property type="molecule type" value="Genomic_DNA"/>
</dbReference>
<gene>
    <name evidence="1" type="ORF">Tco_1056349</name>
</gene>
<protein>
    <submittedName>
        <fullName evidence="1">Uncharacterized protein</fullName>
    </submittedName>
</protein>
<organism evidence="1 2">
    <name type="scientific">Tanacetum coccineum</name>
    <dbReference type="NCBI Taxonomy" id="301880"/>
    <lineage>
        <taxon>Eukaryota</taxon>
        <taxon>Viridiplantae</taxon>
        <taxon>Streptophyta</taxon>
        <taxon>Embryophyta</taxon>
        <taxon>Tracheophyta</taxon>
        <taxon>Spermatophyta</taxon>
        <taxon>Magnoliopsida</taxon>
        <taxon>eudicotyledons</taxon>
        <taxon>Gunneridae</taxon>
        <taxon>Pentapetalae</taxon>
        <taxon>asterids</taxon>
        <taxon>campanulids</taxon>
        <taxon>Asterales</taxon>
        <taxon>Asteraceae</taxon>
        <taxon>Asteroideae</taxon>
        <taxon>Anthemideae</taxon>
        <taxon>Anthemidinae</taxon>
        <taxon>Tanacetum</taxon>
    </lineage>
</organism>